<feature type="domain" description="Glyoxalase-like" evidence="1">
    <location>
        <begin position="7"/>
        <end position="181"/>
    </location>
</feature>
<evidence type="ECO:0000313" key="3">
    <source>
        <dbReference type="Proteomes" id="UP000093695"/>
    </source>
</evidence>
<gene>
    <name evidence="2" type="ORF">SD37_07305</name>
</gene>
<dbReference type="EMBL" id="CP016174">
    <property type="protein sequence ID" value="ANN15482.1"/>
    <property type="molecule type" value="Genomic_DNA"/>
</dbReference>
<accession>A0A193BTE7</accession>
<organism evidence="2 3">
    <name type="scientific">Amycolatopsis orientalis</name>
    <name type="common">Nocardia orientalis</name>
    <dbReference type="NCBI Taxonomy" id="31958"/>
    <lineage>
        <taxon>Bacteria</taxon>
        <taxon>Bacillati</taxon>
        <taxon>Actinomycetota</taxon>
        <taxon>Actinomycetes</taxon>
        <taxon>Pseudonocardiales</taxon>
        <taxon>Pseudonocardiaceae</taxon>
        <taxon>Amycolatopsis</taxon>
    </lineage>
</organism>
<name>A0A193BTE7_AMYOR</name>
<keyword evidence="3" id="KW-1185">Reference proteome</keyword>
<dbReference type="Gene3D" id="3.10.180.10">
    <property type="entry name" value="2,3-Dihydroxybiphenyl 1,2-Dioxygenase, domain 1"/>
    <property type="match status" value="1"/>
</dbReference>
<dbReference type="STRING" id="31958.SD37_07305"/>
<evidence type="ECO:0000313" key="2">
    <source>
        <dbReference type="EMBL" id="ANN15482.1"/>
    </source>
</evidence>
<reference evidence="2 3" key="1">
    <citation type="journal article" date="2015" name="Genome Announc.">
        <title>Draft Genome Sequence of Norvancomycin-Producing Strain Amycolatopsis orientalis CPCC200066.</title>
        <authorList>
            <person name="Lei X."/>
            <person name="Yuan F."/>
            <person name="Shi Y."/>
            <person name="Li X."/>
            <person name="Wang L."/>
            <person name="Hong B."/>
        </authorList>
    </citation>
    <scope>NUCLEOTIDE SEQUENCE [LARGE SCALE GENOMIC DNA]</scope>
    <source>
        <strain evidence="2 3">B-37</strain>
    </source>
</reference>
<evidence type="ECO:0000259" key="1">
    <source>
        <dbReference type="Pfam" id="PF13468"/>
    </source>
</evidence>
<proteinExistence type="predicted"/>
<dbReference type="Proteomes" id="UP000093695">
    <property type="component" value="Chromosome"/>
</dbReference>
<dbReference type="InterPro" id="IPR025870">
    <property type="entry name" value="Glyoxalase-like_dom"/>
</dbReference>
<dbReference type="eggNOG" id="COG0346">
    <property type="taxonomic scope" value="Bacteria"/>
</dbReference>
<dbReference type="Pfam" id="PF13468">
    <property type="entry name" value="Glyoxalase_3"/>
    <property type="match status" value="1"/>
</dbReference>
<dbReference type="AlphaFoldDB" id="A0A193BTE7"/>
<dbReference type="KEGG" id="aori:SD37_07305"/>
<protein>
    <recommendedName>
        <fullName evidence="1">Glyoxalase-like domain-containing protein</fullName>
    </recommendedName>
</protein>
<sequence>MMARCSHVLLKVDDLHQAVRDFRELGFVVDYASAEDKAKHAHIWFEDGPIIELLTTPPGAHRLKWPIEFAFGRGAGVRMTRWAVANEGFCDVAVLIDEPDLAGPVKSLRAEGIRTGRVVRWTRTKPDGERTRFQFAYPRQDRLPFLVSPYDPPQHPPEVDHPNGAKGLRTVVIDVAATDRPAFDRITGGDPAFAVTTAATTRIRAIELEGLSGPLDPALLHGAEIH</sequence>
<dbReference type="InterPro" id="IPR029068">
    <property type="entry name" value="Glyas_Bleomycin-R_OHBP_Dase"/>
</dbReference>
<dbReference type="SUPFAM" id="SSF54593">
    <property type="entry name" value="Glyoxalase/Bleomycin resistance protein/Dihydroxybiphenyl dioxygenase"/>
    <property type="match status" value="1"/>
</dbReference>